<dbReference type="Proteomes" id="UP000499080">
    <property type="component" value="Unassembled WGS sequence"/>
</dbReference>
<accession>A0A4Y2LXT7</accession>
<evidence type="ECO:0000313" key="2">
    <source>
        <dbReference type="EMBL" id="GBN18316.1"/>
    </source>
</evidence>
<keyword evidence="3" id="KW-1185">Reference proteome</keyword>
<comment type="caution">
    <text evidence="2">The sequence shown here is derived from an EMBL/GenBank/DDBJ whole genome shotgun (WGS) entry which is preliminary data.</text>
</comment>
<organism evidence="2 3">
    <name type="scientific">Araneus ventricosus</name>
    <name type="common">Orbweaver spider</name>
    <name type="synonym">Epeira ventricosa</name>
    <dbReference type="NCBI Taxonomy" id="182803"/>
    <lineage>
        <taxon>Eukaryota</taxon>
        <taxon>Metazoa</taxon>
        <taxon>Ecdysozoa</taxon>
        <taxon>Arthropoda</taxon>
        <taxon>Chelicerata</taxon>
        <taxon>Arachnida</taxon>
        <taxon>Araneae</taxon>
        <taxon>Araneomorphae</taxon>
        <taxon>Entelegynae</taxon>
        <taxon>Araneoidea</taxon>
        <taxon>Araneidae</taxon>
        <taxon>Araneus</taxon>
    </lineage>
</organism>
<evidence type="ECO:0000256" key="1">
    <source>
        <dbReference type="SAM" id="MobiDB-lite"/>
    </source>
</evidence>
<protein>
    <submittedName>
        <fullName evidence="2">Uncharacterized protein</fullName>
    </submittedName>
</protein>
<feature type="region of interest" description="Disordered" evidence="1">
    <location>
        <begin position="63"/>
        <end position="94"/>
    </location>
</feature>
<proteinExistence type="predicted"/>
<sequence length="94" mass="11150">MLHKHYGESAPSISTICKQFCNFRKDYLVKKRDTRETECKSLKWMTKSQRDFWEIQQKEACTERKPSDDVRPGKLTYGRLTGRRPAPTFSKAYK</sequence>
<gene>
    <name evidence="2" type="ORF">AVEN_40578_1</name>
</gene>
<name>A0A4Y2LXT7_ARAVE</name>
<feature type="compositionally biased region" description="Basic and acidic residues" evidence="1">
    <location>
        <begin position="63"/>
        <end position="72"/>
    </location>
</feature>
<dbReference type="EMBL" id="BGPR01006363">
    <property type="protein sequence ID" value="GBN18316.1"/>
    <property type="molecule type" value="Genomic_DNA"/>
</dbReference>
<reference evidence="2 3" key="1">
    <citation type="journal article" date="2019" name="Sci. Rep.">
        <title>Orb-weaving spider Araneus ventricosus genome elucidates the spidroin gene catalogue.</title>
        <authorList>
            <person name="Kono N."/>
            <person name="Nakamura H."/>
            <person name="Ohtoshi R."/>
            <person name="Moran D.A.P."/>
            <person name="Shinohara A."/>
            <person name="Yoshida Y."/>
            <person name="Fujiwara M."/>
            <person name="Mori M."/>
            <person name="Tomita M."/>
            <person name="Arakawa K."/>
        </authorList>
    </citation>
    <scope>NUCLEOTIDE SEQUENCE [LARGE SCALE GENOMIC DNA]</scope>
</reference>
<evidence type="ECO:0000313" key="3">
    <source>
        <dbReference type="Proteomes" id="UP000499080"/>
    </source>
</evidence>
<dbReference type="AlphaFoldDB" id="A0A4Y2LXT7"/>